<evidence type="ECO:0000259" key="16">
    <source>
        <dbReference type="PROSITE" id="PS50089"/>
    </source>
</evidence>
<evidence type="ECO:0000256" key="5">
    <source>
        <dbReference type="ARBA" id="ARBA00012483"/>
    </source>
</evidence>
<comment type="catalytic activity">
    <reaction evidence="1 15">
        <text>S-ubiquitinyl-[E2 ubiquitin-conjugating enzyme]-L-cysteine + [acceptor protein]-L-lysine = [E2 ubiquitin-conjugating enzyme]-L-cysteine + N(6)-ubiquitinyl-[acceptor protein]-L-lysine.</text>
        <dbReference type="EC" id="2.3.2.27"/>
    </reaction>
</comment>
<evidence type="ECO:0000256" key="14">
    <source>
        <dbReference type="PROSITE-ProRule" id="PRU00175"/>
    </source>
</evidence>
<evidence type="ECO:0000256" key="9">
    <source>
        <dbReference type="ARBA" id="ARBA00022723"/>
    </source>
</evidence>
<sequence length="140" mass="15690">GAPVEASSRVFGSFLPCAQAAITVIRLPAMFPLKPAEVECNKRMGVSEARLRKWLLAISAFLRNQNGAVVEAVHMWKKNIDKEFEGLEDCPICYSIINATNRSLPRLACKTCKHKFHSSCLYKWFSSSHKSNCPLCQTPF</sequence>
<protein>
    <recommendedName>
        <fullName evidence="6 15">E3 ubiquitin-protein ligase listerin</fullName>
        <ecNumber evidence="5 15">2.3.2.27</ecNumber>
    </recommendedName>
    <alternativeName>
        <fullName evidence="15">RING-type E3 ubiquitin transferase listerin</fullName>
    </alternativeName>
</protein>
<dbReference type="GO" id="GO:0061630">
    <property type="term" value="F:ubiquitin protein ligase activity"/>
    <property type="evidence" value="ECO:0007669"/>
    <property type="project" value="UniProtKB-UniRule"/>
</dbReference>
<name>A0AAE0FGB2_9CHLO</name>
<keyword evidence="7" id="KW-0963">Cytoplasm</keyword>
<evidence type="ECO:0000256" key="15">
    <source>
        <dbReference type="RuleBase" id="RU367090"/>
    </source>
</evidence>
<comment type="subunit">
    <text evidence="15">Component of the ribosome quality control complex (RQC).</text>
</comment>
<dbReference type="PANTHER" id="PTHR12389">
    <property type="entry name" value="ZINC FINGER PROTEIN 294"/>
    <property type="match status" value="1"/>
</dbReference>
<keyword evidence="18" id="KW-1185">Reference proteome</keyword>
<dbReference type="Pfam" id="PF23009">
    <property type="entry name" value="UBC_like"/>
    <property type="match status" value="1"/>
</dbReference>
<dbReference type="SMART" id="SM00184">
    <property type="entry name" value="RING"/>
    <property type="match status" value="1"/>
</dbReference>
<evidence type="ECO:0000256" key="8">
    <source>
        <dbReference type="ARBA" id="ARBA00022679"/>
    </source>
</evidence>
<dbReference type="InterPro" id="IPR039795">
    <property type="entry name" value="LTN1/Rkr1"/>
</dbReference>
<dbReference type="Gene3D" id="3.30.40.10">
    <property type="entry name" value="Zinc/RING finger domain, C3HC4 (zinc finger)"/>
    <property type="match status" value="1"/>
</dbReference>
<dbReference type="InterPro" id="IPR054478">
    <property type="entry name" value="LTN1_UBC"/>
</dbReference>
<keyword evidence="8 15" id="KW-0808">Transferase</keyword>
<dbReference type="Pfam" id="PF13639">
    <property type="entry name" value="zf-RING_2"/>
    <property type="match status" value="1"/>
</dbReference>
<dbReference type="EC" id="2.3.2.27" evidence="5 15"/>
<dbReference type="GO" id="GO:1990116">
    <property type="term" value="P:ribosome-associated ubiquitin-dependent protein catabolic process"/>
    <property type="evidence" value="ECO:0007669"/>
    <property type="project" value="UniProtKB-UniRule"/>
</dbReference>
<proteinExistence type="inferred from homology"/>
<dbReference type="PANTHER" id="PTHR12389:SF0">
    <property type="entry name" value="E3 UBIQUITIN-PROTEIN LIGASE LISTERIN"/>
    <property type="match status" value="1"/>
</dbReference>
<evidence type="ECO:0000313" key="18">
    <source>
        <dbReference type="Proteomes" id="UP001190700"/>
    </source>
</evidence>
<gene>
    <name evidence="17" type="ORF">CYMTET_31933</name>
</gene>
<accession>A0AAE0FGB2</accession>
<evidence type="ECO:0000256" key="7">
    <source>
        <dbReference type="ARBA" id="ARBA00022490"/>
    </source>
</evidence>
<evidence type="ECO:0000256" key="12">
    <source>
        <dbReference type="ARBA" id="ARBA00022786"/>
    </source>
</evidence>
<dbReference type="InterPro" id="IPR039804">
    <property type="entry name" value="RING-CH-C4HC3_LTN1"/>
</dbReference>
<dbReference type="EMBL" id="LGRX02019036">
    <property type="protein sequence ID" value="KAK3259049.1"/>
    <property type="molecule type" value="Genomic_DNA"/>
</dbReference>
<dbReference type="GO" id="GO:0008270">
    <property type="term" value="F:zinc ion binding"/>
    <property type="evidence" value="ECO:0007669"/>
    <property type="project" value="UniProtKB-KW"/>
</dbReference>
<evidence type="ECO:0000256" key="11">
    <source>
        <dbReference type="ARBA" id="ARBA00022771"/>
    </source>
</evidence>
<evidence type="ECO:0000256" key="2">
    <source>
        <dbReference type="ARBA" id="ARBA00004514"/>
    </source>
</evidence>
<dbReference type="GO" id="GO:0072344">
    <property type="term" value="P:rescue of stalled ribosome"/>
    <property type="evidence" value="ECO:0007669"/>
    <property type="project" value="UniProtKB-UniRule"/>
</dbReference>
<feature type="non-terminal residue" evidence="17">
    <location>
        <position position="1"/>
    </location>
</feature>
<comment type="caution">
    <text evidence="17">The sequence shown here is derived from an EMBL/GenBank/DDBJ whole genome shotgun (WGS) entry which is preliminary data.</text>
</comment>
<evidence type="ECO:0000256" key="6">
    <source>
        <dbReference type="ARBA" id="ARBA00017157"/>
    </source>
</evidence>
<keyword evidence="10" id="KW-0677">Repeat</keyword>
<dbReference type="GO" id="GO:1990112">
    <property type="term" value="C:RQC complex"/>
    <property type="evidence" value="ECO:0007669"/>
    <property type="project" value="UniProtKB-UniRule"/>
</dbReference>
<comment type="similarity">
    <text evidence="4 15">Belongs to the LTN1 family.</text>
</comment>
<keyword evidence="9 15" id="KW-0479">Metal-binding</keyword>
<dbReference type="InterPro" id="IPR001841">
    <property type="entry name" value="Znf_RING"/>
</dbReference>
<keyword evidence="12 15" id="KW-0833">Ubl conjugation pathway</keyword>
<comment type="pathway">
    <text evidence="3 15">Protein modification; protein ubiquitination.</text>
</comment>
<comment type="function">
    <text evidence="15">E3 ubiquitin-protein ligase. Component of the ribosome quality control complex (RQC), a ribosome-associated complex that mediates ubiquitination and extraction of incompletely synthesized nascent chains for proteasomal degradation.</text>
</comment>
<dbReference type="SUPFAM" id="SSF57850">
    <property type="entry name" value="RING/U-box"/>
    <property type="match status" value="1"/>
</dbReference>
<keyword evidence="13 15" id="KW-0862">Zinc</keyword>
<keyword evidence="11 14" id="KW-0863">Zinc-finger</keyword>
<feature type="domain" description="RING-type" evidence="16">
    <location>
        <begin position="90"/>
        <end position="137"/>
    </location>
</feature>
<evidence type="ECO:0000256" key="10">
    <source>
        <dbReference type="ARBA" id="ARBA00022737"/>
    </source>
</evidence>
<evidence type="ECO:0000256" key="13">
    <source>
        <dbReference type="ARBA" id="ARBA00022833"/>
    </source>
</evidence>
<dbReference type="FunFam" id="3.30.40.10:FF:000038">
    <property type="entry name" value="E3 ubiquitin-protein ligase listerin"/>
    <property type="match status" value="1"/>
</dbReference>
<dbReference type="PROSITE" id="PS50089">
    <property type="entry name" value="ZF_RING_2"/>
    <property type="match status" value="1"/>
</dbReference>
<reference evidence="17 18" key="1">
    <citation type="journal article" date="2015" name="Genome Biol. Evol.">
        <title>Comparative Genomics of a Bacterivorous Green Alga Reveals Evolutionary Causalities and Consequences of Phago-Mixotrophic Mode of Nutrition.</title>
        <authorList>
            <person name="Burns J.A."/>
            <person name="Paasch A."/>
            <person name="Narechania A."/>
            <person name="Kim E."/>
        </authorList>
    </citation>
    <scope>NUCLEOTIDE SEQUENCE [LARGE SCALE GENOMIC DNA]</scope>
    <source>
        <strain evidence="17 18">PLY_AMNH</strain>
    </source>
</reference>
<organism evidence="17 18">
    <name type="scientific">Cymbomonas tetramitiformis</name>
    <dbReference type="NCBI Taxonomy" id="36881"/>
    <lineage>
        <taxon>Eukaryota</taxon>
        <taxon>Viridiplantae</taxon>
        <taxon>Chlorophyta</taxon>
        <taxon>Pyramimonadophyceae</taxon>
        <taxon>Pyramimonadales</taxon>
        <taxon>Pyramimonadaceae</taxon>
        <taxon>Cymbomonas</taxon>
    </lineage>
</organism>
<dbReference type="GO" id="GO:0005829">
    <property type="term" value="C:cytosol"/>
    <property type="evidence" value="ECO:0007669"/>
    <property type="project" value="UniProtKB-SubCell"/>
</dbReference>
<dbReference type="Proteomes" id="UP001190700">
    <property type="component" value="Unassembled WGS sequence"/>
</dbReference>
<evidence type="ECO:0000256" key="3">
    <source>
        <dbReference type="ARBA" id="ARBA00004906"/>
    </source>
</evidence>
<dbReference type="InterPro" id="IPR013083">
    <property type="entry name" value="Znf_RING/FYVE/PHD"/>
</dbReference>
<dbReference type="GO" id="GO:0043023">
    <property type="term" value="F:ribosomal large subunit binding"/>
    <property type="evidence" value="ECO:0007669"/>
    <property type="project" value="TreeGrafter"/>
</dbReference>
<evidence type="ECO:0000256" key="4">
    <source>
        <dbReference type="ARBA" id="ARBA00007997"/>
    </source>
</evidence>
<evidence type="ECO:0000313" key="17">
    <source>
        <dbReference type="EMBL" id="KAK3259049.1"/>
    </source>
</evidence>
<dbReference type="CDD" id="cd16491">
    <property type="entry name" value="RING-CH-C4HC3_LTN1"/>
    <property type="match status" value="1"/>
</dbReference>
<evidence type="ECO:0000256" key="1">
    <source>
        <dbReference type="ARBA" id="ARBA00000900"/>
    </source>
</evidence>
<comment type="subcellular location">
    <subcellularLocation>
        <location evidence="2">Cytoplasm</location>
        <location evidence="2">Cytosol</location>
    </subcellularLocation>
</comment>
<dbReference type="AlphaFoldDB" id="A0AAE0FGB2"/>
<dbReference type="InterPro" id="IPR011016">
    <property type="entry name" value="Znf_RING-CH"/>
</dbReference>
<dbReference type="SMART" id="SM00744">
    <property type="entry name" value="RINGv"/>
    <property type="match status" value="1"/>
</dbReference>